<proteinExistence type="predicted"/>
<gene>
    <name evidence="2" type="ORF">CJD36_009585</name>
</gene>
<reference evidence="2 3" key="1">
    <citation type="submission" date="2018-01" db="EMBL/GenBank/DDBJ databases">
        <title>A novel member of the phylum Bacteroidetes isolated from glacier ice.</title>
        <authorList>
            <person name="Liu Q."/>
            <person name="Xin Y.-H."/>
        </authorList>
    </citation>
    <scope>NUCLEOTIDE SEQUENCE [LARGE SCALE GENOMIC DNA]</scope>
    <source>
        <strain evidence="2 3">RB1R16</strain>
    </source>
</reference>
<feature type="region of interest" description="Disordered" evidence="1">
    <location>
        <begin position="69"/>
        <end position="89"/>
    </location>
</feature>
<dbReference type="Proteomes" id="UP000239872">
    <property type="component" value="Unassembled WGS sequence"/>
</dbReference>
<dbReference type="AlphaFoldDB" id="A0A2S7SYM3"/>
<comment type="caution">
    <text evidence="2">The sequence shown here is derived from an EMBL/GenBank/DDBJ whole genome shotgun (WGS) entry which is preliminary data.</text>
</comment>
<evidence type="ECO:0000256" key="1">
    <source>
        <dbReference type="SAM" id="MobiDB-lite"/>
    </source>
</evidence>
<name>A0A2S7SYM3_9BACT</name>
<evidence type="ECO:0000313" key="2">
    <source>
        <dbReference type="EMBL" id="PQJ12029.1"/>
    </source>
</evidence>
<organism evidence="2 3">
    <name type="scientific">Flavipsychrobacter stenotrophus</name>
    <dbReference type="NCBI Taxonomy" id="2077091"/>
    <lineage>
        <taxon>Bacteria</taxon>
        <taxon>Pseudomonadati</taxon>
        <taxon>Bacteroidota</taxon>
        <taxon>Chitinophagia</taxon>
        <taxon>Chitinophagales</taxon>
        <taxon>Chitinophagaceae</taxon>
        <taxon>Flavipsychrobacter</taxon>
    </lineage>
</organism>
<dbReference type="EMBL" id="PPSL01000002">
    <property type="protein sequence ID" value="PQJ12029.1"/>
    <property type="molecule type" value="Genomic_DNA"/>
</dbReference>
<protein>
    <submittedName>
        <fullName evidence="2">Uncharacterized protein</fullName>
    </submittedName>
</protein>
<evidence type="ECO:0000313" key="3">
    <source>
        <dbReference type="Proteomes" id="UP000239872"/>
    </source>
</evidence>
<accession>A0A2S7SYM3</accession>
<sequence>MMINAKIMAGKNAMPNMARPLRLQWFNNAESPVAKPMIAHNRANKYSRNTAAPIGAKHRATKIIEHAVNEPETIDSALPPPQREPADLK</sequence>
<keyword evidence="3" id="KW-1185">Reference proteome</keyword>